<keyword evidence="1" id="KW-0472">Membrane</keyword>
<feature type="transmembrane region" description="Helical" evidence="1">
    <location>
        <begin position="40"/>
        <end position="64"/>
    </location>
</feature>
<comment type="caution">
    <text evidence="2">The sequence shown here is derived from an EMBL/GenBank/DDBJ whole genome shotgun (WGS) entry which is preliminary data.</text>
</comment>
<feature type="transmembrane region" description="Helical" evidence="1">
    <location>
        <begin position="93"/>
        <end position="112"/>
    </location>
</feature>
<evidence type="ECO:0000313" key="3">
    <source>
        <dbReference type="Proteomes" id="UP000220828"/>
    </source>
</evidence>
<protein>
    <submittedName>
        <fullName evidence="2">Uncharacterized protein</fullName>
    </submittedName>
</protein>
<evidence type="ECO:0000256" key="1">
    <source>
        <dbReference type="SAM" id="Phobius"/>
    </source>
</evidence>
<reference evidence="2 3" key="1">
    <citation type="submission" date="2017-09" db="EMBL/GenBank/DDBJ databases">
        <title>Whole genomes of Flavobacteriaceae.</title>
        <authorList>
            <person name="Stine C."/>
            <person name="Li C."/>
            <person name="Tadesse D."/>
        </authorList>
    </citation>
    <scope>NUCLEOTIDE SEQUENCE [LARGE SCALE GENOMIC DNA]</scope>
    <source>
        <strain evidence="2 3">ATCC 35036</strain>
    </source>
</reference>
<evidence type="ECO:0000313" key="2">
    <source>
        <dbReference type="EMBL" id="PDS21926.1"/>
    </source>
</evidence>
<sequence>MKYLAFFIKFIFLFLISYFVIGTIIINITGETGINKTVGWAWDLTSFIIPLSLIYFSTYSALVLMKIKTNMLSSILSILLLLFSVLFKNYITVFFLISFLIFLSNVIFSIYLKFKK</sequence>
<dbReference type="AlphaFoldDB" id="A0A2H3K8I1"/>
<proteinExistence type="predicted"/>
<keyword evidence="1" id="KW-0812">Transmembrane</keyword>
<accession>A0A2H3K8I1</accession>
<feature type="transmembrane region" description="Helical" evidence="1">
    <location>
        <begin position="71"/>
        <end position="87"/>
    </location>
</feature>
<dbReference type="EMBL" id="PCMW01000129">
    <property type="protein sequence ID" value="PDS21926.1"/>
    <property type="molecule type" value="Genomic_DNA"/>
</dbReference>
<organism evidence="2 3">
    <name type="scientific">Flavobacterium branchiophilum</name>
    <dbReference type="NCBI Taxonomy" id="55197"/>
    <lineage>
        <taxon>Bacteria</taxon>
        <taxon>Pseudomonadati</taxon>
        <taxon>Bacteroidota</taxon>
        <taxon>Flavobacteriia</taxon>
        <taxon>Flavobacteriales</taxon>
        <taxon>Flavobacteriaceae</taxon>
        <taxon>Flavobacterium</taxon>
    </lineage>
</organism>
<gene>
    <name evidence="2" type="ORF">B0A77_14745</name>
</gene>
<dbReference type="Proteomes" id="UP000220828">
    <property type="component" value="Unassembled WGS sequence"/>
</dbReference>
<keyword evidence="1" id="KW-1133">Transmembrane helix</keyword>
<name>A0A2H3K8I1_9FLAO</name>
<feature type="transmembrane region" description="Helical" evidence="1">
    <location>
        <begin position="7"/>
        <end position="28"/>
    </location>
</feature>